<sequence>MQLLSIVLLATTPFGVVAQLNTLAQAAGKQYFGTATDNSELSNTGYLAQLENTQDFHQLTAANSMKWASLSSHSSIYSW</sequence>
<keyword evidence="8" id="KW-1185">Reference proteome</keyword>
<dbReference type="GO" id="GO:0031176">
    <property type="term" value="F:endo-1,4-beta-xylanase activity"/>
    <property type="evidence" value="ECO:0007669"/>
    <property type="project" value="UniProtKB-ARBA"/>
</dbReference>
<name>A0A8H5BS62_9AGAR</name>
<comment type="caution">
    <text evidence="7">The sequence shown here is derived from an EMBL/GenBank/DDBJ whole genome shotgun (WGS) entry which is preliminary data.</text>
</comment>
<feature type="domain" description="GH10" evidence="6">
    <location>
        <begin position="20"/>
        <end position="79"/>
    </location>
</feature>
<evidence type="ECO:0000313" key="8">
    <source>
        <dbReference type="Proteomes" id="UP000567179"/>
    </source>
</evidence>
<organism evidence="7 8">
    <name type="scientific">Psilocybe cf. subviscida</name>
    <dbReference type="NCBI Taxonomy" id="2480587"/>
    <lineage>
        <taxon>Eukaryota</taxon>
        <taxon>Fungi</taxon>
        <taxon>Dikarya</taxon>
        <taxon>Basidiomycota</taxon>
        <taxon>Agaricomycotina</taxon>
        <taxon>Agaricomycetes</taxon>
        <taxon>Agaricomycetidae</taxon>
        <taxon>Agaricales</taxon>
        <taxon>Agaricineae</taxon>
        <taxon>Strophariaceae</taxon>
        <taxon>Psilocybe</taxon>
    </lineage>
</organism>
<dbReference type="Pfam" id="PF00331">
    <property type="entry name" value="Glyco_hydro_10"/>
    <property type="match status" value="1"/>
</dbReference>
<reference evidence="7 8" key="1">
    <citation type="journal article" date="2020" name="ISME J.">
        <title>Uncovering the hidden diversity of litter-decomposition mechanisms in mushroom-forming fungi.</title>
        <authorList>
            <person name="Floudas D."/>
            <person name="Bentzer J."/>
            <person name="Ahren D."/>
            <person name="Johansson T."/>
            <person name="Persson P."/>
            <person name="Tunlid A."/>
        </authorList>
    </citation>
    <scope>NUCLEOTIDE SEQUENCE [LARGE SCALE GENOMIC DNA]</scope>
    <source>
        <strain evidence="7 8">CBS 101986</strain>
    </source>
</reference>
<evidence type="ECO:0000313" key="7">
    <source>
        <dbReference type="EMBL" id="KAF5327593.1"/>
    </source>
</evidence>
<dbReference type="InterPro" id="IPR001000">
    <property type="entry name" value="GH10_dom"/>
</dbReference>
<keyword evidence="4" id="KW-0624">Polysaccharide degradation</keyword>
<evidence type="ECO:0000256" key="4">
    <source>
        <dbReference type="ARBA" id="ARBA00023326"/>
    </source>
</evidence>
<dbReference type="Gene3D" id="3.20.20.80">
    <property type="entry name" value="Glycosidases"/>
    <property type="match status" value="1"/>
</dbReference>
<keyword evidence="3" id="KW-0119">Carbohydrate metabolism</keyword>
<evidence type="ECO:0000256" key="2">
    <source>
        <dbReference type="ARBA" id="ARBA00022801"/>
    </source>
</evidence>
<proteinExistence type="inferred from homology"/>
<protein>
    <recommendedName>
        <fullName evidence="6">GH10 domain-containing protein</fullName>
    </recommendedName>
</protein>
<evidence type="ECO:0000256" key="5">
    <source>
        <dbReference type="SAM" id="SignalP"/>
    </source>
</evidence>
<dbReference type="Proteomes" id="UP000567179">
    <property type="component" value="Unassembled WGS sequence"/>
</dbReference>
<dbReference type="OrthoDB" id="3055998at2759"/>
<dbReference type="AlphaFoldDB" id="A0A8H5BS62"/>
<comment type="similarity">
    <text evidence="1">Belongs to the glycosyl hydrolase 10 (cellulase F) family.</text>
</comment>
<dbReference type="SUPFAM" id="SSF51445">
    <property type="entry name" value="(Trans)glycosidases"/>
    <property type="match status" value="1"/>
</dbReference>
<evidence type="ECO:0000259" key="6">
    <source>
        <dbReference type="Pfam" id="PF00331"/>
    </source>
</evidence>
<accession>A0A8H5BS62</accession>
<feature type="chain" id="PRO_5034053589" description="GH10 domain-containing protein" evidence="5">
    <location>
        <begin position="19"/>
        <end position="79"/>
    </location>
</feature>
<evidence type="ECO:0000256" key="1">
    <source>
        <dbReference type="ARBA" id="ARBA00007495"/>
    </source>
</evidence>
<feature type="signal peptide" evidence="5">
    <location>
        <begin position="1"/>
        <end position="18"/>
    </location>
</feature>
<keyword evidence="2" id="KW-0378">Hydrolase</keyword>
<gene>
    <name evidence="7" type="ORF">D9619_004111</name>
</gene>
<evidence type="ECO:0000256" key="3">
    <source>
        <dbReference type="ARBA" id="ARBA00023277"/>
    </source>
</evidence>
<dbReference type="EMBL" id="JAACJJ010000014">
    <property type="protein sequence ID" value="KAF5327593.1"/>
    <property type="molecule type" value="Genomic_DNA"/>
</dbReference>
<keyword evidence="5" id="KW-0732">Signal</keyword>
<dbReference type="GO" id="GO:0000272">
    <property type="term" value="P:polysaccharide catabolic process"/>
    <property type="evidence" value="ECO:0007669"/>
    <property type="project" value="UniProtKB-KW"/>
</dbReference>
<dbReference type="InterPro" id="IPR017853">
    <property type="entry name" value="GH"/>
</dbReference>